<dbReference type="InterPro" id="IPR055185">
    <property type="entry name" value="C2CH-4th_BIRD-IDD"/>
</dbReference>
<dbReference type="PANTHER" id="PTHR10593:SF234">
    <property type="entry name" value="C2H2-TYPE DOMAIN-CONTAINING PROTEIN"/>
    <property type="match status" value="1"/>
</dbReference>
<dbReference type="FunFam" id="3.30.160.60:FF:000131">
    <property type="entry name" value="protein indeterminate-domain 5, chloroplastic-like"/>
    <property type="match status" value="1"/>
</dbReference>
<keyword evidence="5" id="KW-0805">Transcription regulation</keyword>
<feature type="compositionally biased region" description="Low complexity" evidence="9">
    <location>
        <begin position="1"/>
        <end position="11"/>
    </location>
</feature>
<keyword evidence="6" id="KW-0238">DNA-binding</keyword>
<dbReference type="Gene3D" id="3.30.160.60">
    <property type="entry name" value="Classic Zinc Finger"/>
    <property type="match status" value="2"/>
</dbReference>
<evidence type="ECO:0000256" key="8">
    <source>
        <dbReference type="PROSITE-ProRule" id="PRU00042"/>
    </source>
</evidence>
<dbReference type="Pfam" id="PF00096">
    <property type="entry name" value="zf-C2H2"/>
    <property type="match status" value="1"/>
</dbReference>
<dbReference type="EMBL" id="JARYMX010000006">
    <property type="protein sequence ID" value="KAJ9543004.1"/>
    <property type="molecule type" value="Genomic_DNA"/>
</dbReference>
<evidence type="ECO:0000256" key="1">
    <source>
        <dbReference type="ARBA" id="ARBA00022723"/>
    </source>
</evidence>
<evidence type="ECO:0000256" key="6">
    <source>
        <dbReference type="ARBA" id="ARBA00023125"/>
    </source>
</evidence>
<feature type="compositionally biased region" description="Pro residues" evidence="9">
    <location>
        <begin position="39"/>
        <end position="49"/>
    </location>
</feature>
<keyword evidence="7" id="KW-0804">Transcription</keyword>
<dbReference type="SUPFAM" id="SSF57667">
    <property type="entry name" value="beta-beta-alpha zinc fingers"/>
    <property type="match status" value="1"/>
</dbReference>
<keyword evidence="1" id="KW-0479">Metal-binding</keyword>
<evidence type="ECO:0000256" key="3">
    <source>
        <dbReference type="ARBA" id="ARBA00022771"/>
    </source>
</evidence>
<feature type="compositionally biased region" description="Basic and acidic residues" evidence="9">
    <location>
        <begin position="18"/>
        <end position="28"/>
    </location>
</feature>
<dbReference type="PROSITE" id="PS50157">
    <property type="entry name" value="ZINC_FINGER_C2H2_2"/>
    <property type="match status" value="1"/>
</dbReference>
<accession>A0AA38WAB9</accession>
<gene>
    <name evidence="11" type="ORF">OSB04_022711</name>
</gene>
<dbReference type="FunFam" id="3.30.160.60:FF:000554">
    <property type="entry name" value="protein indeterminate-domain 12-like"/>
    <property type="match status" value="1"/>
</dbReference>
<proteinExistence type="predicted"/>
<dbReference type="PROSITE" id="PS00028">
    <property type="entry name" value="ZINC_FINGER_C2H2_1"/>
    <property type="match status" value="1"/>
</dbReference>
<reference evidence="11" key="1">
    <citation type="submission" date="2023-03" db="EMBL/GenBank/DDBJ databases">
        <title>Chromosome-scale reference genome and RAD-based genetic map of yellow starthistle (Centaurea solstitialis) reveal putative structural variation and QTLs associated with invader traits.</title>
        <authorList>
            <person name="Reatini B."/>
            <person name="Cang F.A."/>
            <person name="Jiang Q."/>
            <person name="Mckibben M.T.W."/>
            <person name="Barker M.S."/>
            <person name="Rieseberg L.H."/>
            <person name="Dlugosch K.M."/>
        </authorList>
    </citation>
    <scope>NUCLEOTIDE SEQUENCE</scope>
    <source>
        <strain evidence="11">CAN-66</strain>
        <tissue evidence="11">Leaf</tissue>
    </source>
</reference>
<dbReference type="Pfam" id="PF22995">
    <property type="entry name" value="C2CH-3rd_BIRD-IDD"/>
    <property type="match status" value="1"/>
</dbReference>
<dbReference type="GO" id="GO:0003677">
    <property type="term" value="F:DNA binding"/>
    <property type="evidence" value="ECO:0007669"/>
    <property type="project" value="UniProtKB-KW"/>
</dbReference>
<feature type="compositionally biased region" description="Low complexity" evidence="9">
    <location>
        <begin position="285"/>
        <end position="301"/>
    </location>
</feature>
<evidence type="ECO:0000256" key="7">
    <source>
        <dbReference type="ARBA" id="ARBA00023163"/>
    </source>
</evidence>
<evidence type="ECO:0000256" key="4">
    <source>
        <dbReference type="ARBA" id="ARBA00022833"/>
    </source>
</evidence>
<dbReference type="GO" id="GO:0003700">
    <property type="term" value="F:DNA-binding transcription factor activity"/>
    <property type="evidence" value="ECO:0007669"/>
    <property type="project" value="TreeGrafter"/>
</dbReference>
<keyword evidence="4" id="KW-0862">Zinc</keyword>
<comment type="caution">
    <text evidence="11">The sequence shown here is derived from an EMBL/GenBank/DDBJ whole genome shotgun (WGS) entry which is preliminary data.</text>
</comment>
<feature type="domain" description="C2H2-type" evidence="10">
    <location>
        <begin position="80"/>
        <end position="102"/>
    </location>
</feature>
<sequence length="554" mass="59793">MSGDEGSFSSGEEGGIIQDHKQLQDLKNHFHATNASTSLPPPPLPLPPPPKKKRNLPGTPDPTADVIALSPTTLMATNRFVCEICNKGFQRDQNLQLHRRGHNLPWKLRQRTSTEIKKRVYVCPEPSCVHHNPARALGDLTGIKKHYSRKHGEKKWKCDKCSKKYAVQSDWKAHQKTCGTREYKCDCGTIFSRRDSFITHRAFCDALTEENNKVNQGMLQHQHMTDHLMSSKSIDSGTNDLMGLPDFNGYDLKNPVKTLPQDLVPMSFKPLNLSGGMFSSSSGALSGNPRGGSSSSSGLQLSSSNGPLGYGYFQQDSKGGGLLSGPAGHMSATALLQKAAQMGATASNGINSPMMQKSFVTSMVGPDQLNSPGPRPASPYGLQRVGPYDNFHIQPNQTDIGGINVGSEGYNPLQKPNQQDMFGSGLGPSLNPNIGNNEMGIYGELLMGEDQSHGFIKNIENHENISNGNSVVVQGRGNPTIGRSPSTVGVGGSGGGGNDTLTVDFLGIGGSRPLTIQEQQQRFGGFEATSQVMNPFQQVIHGDSSNLEKPVWEE</sequence>
<keyword evidence="2" id="KW-0677">Repeat</keyword>
<dbReference type="InterPro" id="IPR055187">
    <property type="entry name" value="C2CH-3rd_BIRD-IDD"/>
</dbReference>
<protein>
    <recommendedName>
        <fullName evidence="10">C2H2-type domain-containing protein</fullName>
    </recommendedName>
</protein>
<evidence type="ECO:0000256" key="5">
    <source>
        <dbReference type="ARBA" id="ARBA00023015"/>
    </source>
</evidence>
<evidence type="ECO:0000313" key="11">
    <source>
        <dbReference type="EMBL" id="KAJ9543004.1"/>
    </source>
</evidence>
<dbReference type="AlphaFoldDB" id="A0AA38WAB9"/>
<dbReference type="GO" id="GO:0008270">
    <property type="term" value="F:zinc ion binding"/>
    <property type="evidence" value="ECO:0007669"/>
    <property type="project" value="UniProtKB-KW"/>
</dbReference>
<dbReference type="InterPro" id="IPR013087">
    <property type="entry name" value="Znf_C2H2_type"/>
</dbReference>
<dbReference type="Proteomes" id="UP001172457">
    <property type="component" value="Chromosome 6"/>
</dbReference>
<dbReference type="InterPro" id="IPR036236">
    <property type="entry name" value="Znf_C2H2_sf"/>
</dbReference>
<evidence type="ECO:0000256" key="9">
    <source>
        <dbReference type="SAM" id="MobiDB-lite"/>
    </source>
</evidence>
<dbReference type="PANTHER" id="PTHR10593">
    <property type="entry name" value="SERINE/THREONINE-PROTEIN KINASE RIO"/>
    <property type="match status" value="1"/>
</dbReference>
<organism evidence="11 12">
    <name type="scientific">Centaurea solstitialis</name>
    <name type="common">yellow star-thistle</name>
    <dbReference type="NCBI Taxonomy" id="347529"/>
    <lineage>
        <taxon>Eukaryota</taxon>
        <taxon>Viridiplantae</taxon>
        <taxon>Streptophyta</taxon>
        <taxon>Embryophyta</taxon>
        <taxon>Tracheophyta</taxon>
        <taxon>Spermatophyta</taxon>
        <taxon>Magnoliopsida</taxon>
        <taxon>eudicotyledons</taxon>
        <taxon>Gunneridae</taxon>
        <taxon>Pentapetalae</taxon>
        <taxon>asterids</taxon>
        <taxon>campanulids</taxon>
        <taxon>Asterales</taxon>
        <taxon>Asteraceae</taxon>
        <taxon>Carduoideae</taxon>
        <taxon>Cardueae</taxon>
        <taxon>Centaureinae</taxon>
        <taxon>Centaurea</taxon>
    </lineage>
</organism>
<dbReference type="InterPro" id="IPR055186">
    <property type="entry name" value="C2H2-2nd_BIRD-IDD"/>
</dbReference>
<feature type="region of interest" description="Disordered" evidence="9">
    <location>
        <begin position="1"/>
        <end position="64"/>
    </location>
</feature>
<dbReference type="SMART" id="SM00355">
    <property type="entry name" value="ZnF_C2H2"/>
    <property type="match status" value="3"/>
</dbReference>
<evidence type="ECO:0000259" key="10">
    <source>
        <dbReference type="PROSITE" id="PS50157"/>
    </source>
</evidence>
<keyword evidence="12" id="KW-1185">Reference proteome</keyword>
<dbReference type="GO" id="GO:0005634">
    <property type="term" value="C:nucleus"/>
    <property type="evidence" value="ECO:0007669"/>
    <property type="project" value="TreeGrafter"/>
</dbReference>
<evidence type="ECO:0000313" key="12">
    <source>
        <dbReference type="Proteomes" id="UP001172457"/>
    </source>
</evidence>
<keyword evidence="3 8" id="KW-0863">Zinc-finger</keyword>
<dbReference type="Pfam" id="PF22996">
    <property type="entry name" value="C2H2-2nd_BIRD-IDD"/>
    <property type="match status" value="1"/>
</dbReference>
<dbReference type="InterPro" id="IPR031140">
    <property type="entry name" value="IDD1-16"/>
</dbReference>
<evidence type="ECO:0000256" key="2">
    <source>
        <dbReference type="ARBA" id="ARBA00022737"/>
    </source>
</evidence>
<name>A0AA38WAB9_9ASTR</name>
<feature type="region of interest" description="Disordered" evidence="9">
    <location>
        <begin position="281"/>
        <end position="301"/>
    </location>
</feature>
<dbReference type="Pfam" id="PF22992">
    <property type="entry name" value="C2CH-4th_BIRD-IDD"/>
    <property type="match status" value="1"/>
</dbReference>